<comment type="caution">
    <text evidence="1">The sequence shown here is derived from an EMBL/GenBank/DDBJ whole genome shotgun (WGS) entry which is preliminary data.</text>
</comment>
<organism evidence="1 2">
    <name type="scientific">Candidatus Nomurabacteria bacterium RIFCSPLOWO2_01_FULL_40_15</name>
    <dbReference type="NCBI Taxonomy" id="1801772"/>
    <lineage>
        <taxon>Bacteria</taxon>
        <taxon>Candidatus Nomuraibacteriota</taxon>
    </lineage>
</organism>
<dbReference type="EMBL" id="MFUW01000033">
    <property type="protein sequence ID" value="OGI89134.1"/>
    <property type="molecule type" value="Genomic_DNA"/>
</dbReference>
<reference evidence="1 2" key="1">
    <citation type="journal article" date="2016" name="Nat. Commun.">
        <title>Thousands of microbial genomes shed light on interconnected biogeochemical processes in an aquifer system.</title>
        <authorList>
            <person name="Anantharaman K."/>
            <person name="Brown C.T."/>
            <person name="Hug L.A."/>
            <person name="Sharon I."/>
            <person name="Castelle C.J."/>
            <person name="Probst A.J."/>
            <person name="Thomas B.C."/>
            <person name="Singh A."/>
            <person name="Wilkins M.J."/>
            <person name="Karaoz U."/>
            <person name="Brodie E.L."/>
            <person name="Williams K.H."/>
            <person name="Hubbard S.S."/>
            <person name="Banfield J.F."/>
        </authorList>
    </citation>
    <scope>NUCLEOTIDE SEQUENCE [LARGE SCALE GENOMIC DNA]</scope>
</reference>
<dbReference type="Proteomes" id="UP000176814">
    <property type="component" value="Unassembled WGS sequence"/>
</dbReference>
<protein>
    <submittedName>
        <fullName evidence="1">Uncharacterized protein</fullName>
    </submittedName>
</protein>
<name>A0A1F6X4R5_9BACT</name>
<proteinExistence type="predicted"/>
<gene>
    <name evidence="1" type="ORF">A2911_00950</name>
</gene>
<evidence type="ECO:0000313" key="2">
    <source>
        <dbReference type="Proteomes" id="UP000176814"/>
    </source>
</evidence>
<accession>A0A1F6X4R5</accession>
<sequence length="65" mass="7459">MKFIVELGFLPALITVPSFLSQKFGKKKLCTTPYSSEERKPWYQRELPTSGLFFRAINFSTIPDG</sequence>
<dbReference type="AlphaFoldDB" id="A0A1F6X4R5"/>
<evidence type="ECO:0000313" key="1">
    <source>
        <dbReference type="EMBL" id="OGI89134.1"/>
    </source>
</evidence>